<dbReference type="RefSeq" id="WP_194213793.1">
    <property type="nucleotide sequence ID" value="NZ_CP061205.1"/>
</dbReference>
<comment type="similarity">
    <text evidence="1 5">Belongs to the spermidine/spermine synthase family.</text>
</comment>
<dbReference type="EC" id="2.5.1.16" evidence="5"/>
<dbReference type="Proteomes" id="UP001595444">
    <property type="component" value="Unassembled WGS sequence"/>
</dbReference>
<dbReference type="PANTHER" id="PTHR11558">
    <property type="entry name" value="SPERMIDINE/SPERMINE SYNTHASE"/>
    <property type="match status" value="1"/>
</dbReference>
<protein>
    <recommendedName>
        <fullName evidence="5">Polyamine aminopropyltransferase</fullName>
    </recommendedName>
    <alternativeName>
        <fullName evidence="5">Putrescine aminopropyltransferase</fullName>
        <shortName evidence="5">PAPT</shortName>
    </alternativeName>
    <alternativeName>
        <fullName evidence="5">Spermidine synthase</fullName>
        <shortName evidence="5">SPDS</shortName>
        <shortName evidence="5">SPDSY</shortName>
        <ecNumber evidence="5">2.5.1.16</ecNumber>
    </alternativeName>
</protein>
<dbReference type="SUPFAM" id="SSF53335">
    <property type="entry name" value="S-adenosyl-L-methionine-dependent methyltransferases"/>
    <property type="match status" value="1"/>
</dbReference>
<comment type="caution">
    <text evidence="8">The sequence shown here is derived from an EMBL/GenBank/DDBJ whole genome shotgun (WGS) entry which is preliminary data.</text>
</comment>
<feature type="binding site" evidence="5">
    <location>
        <position position="171"/>
    </location>
    <ligand>
        <name>S-methyl-5'-thioadenosine</name>
        <dbReference type="ChEBI" id="CHEBI:17509"/>
    </ligand>
</feature>
<dbReference type="InterPro" id="IPR037163">
    <property type="entry name" value="Spermidine_synt_N_sf"/>
</dbReference>
<dbReference type="PROSITE" id="PS51006">
    <property type="entry name" value="PABS_2"/>
    <property type="match status" value="1"/>
</dbReference>
<accession>A0ABV7D799</accession>
<keyword evidence="4 5" id="KW-0620">Polyamine biosynthesis</keyword>
<dbReference type="CDD" id="cd02440">
    <property type="entry name" value="AdoMet_MTases"/>
    <property type="match status" value="1"/>
</dbReference>
<dbReference type="HAMAP" id="MF_00198">
    <property type="entry name" value="Spermidine_synth"/>
    <property type="match status" value="1"/>
</dbReference>
<sequence length="293" mass="32934">MSQKPAAPSWWRERSEDIGAALSLEVTLLHREQSPYQLIEILDHKAYGRLLVLDGYVQASQADEFIYHEMALHVPLLGRERTNTSVLILGGGDGGALREALVHDFVTDVTMVEIDERVIALSNEYLGVNGNYNDPRVTLHIENAADVVARYVAEGKKYDLILLDLTEPVGPSACLFTEDFCRELVKLVSDTGVIIDSDSIFLSTSGGQFLQEDSDHGENLVNVMRRTKMLPHMEVYRGKVPVYPGADFGFYLYSRDGVSLKQPVRNYEGKQYSPEMHSAAFVLPRWQKEWLGL</sequence>
<dbReference type="InterPro" id="IPR001045">
    <property type="entry name" value="Spermi_synthase"/>
</dbReference>
<dbReference type="Pfam" id="PF17284">
    <property type="entry name" value="Spermine_synt_N"/>
    <property type="match status" value="1"/>
</dbReference>
<comment type="caution">
    <text evidence="5">Lacks conserved residue(s) required for the propagation of feature annotation.</text>
</comment>
<evidence type="ECO:0000259" key="7">
    <source>
        <dbReference type="PROSITE" id="PS51006"/>
    </source>
</evidence>
<dbReference type="InterPro" id="IPR030373">
    <property type="entry name" value="PABS_CS"/>
</dbReference>
<keyword evidence="9" id="KW-1185">Reference proteome</keyword>
<evidence type="ECO:0000256" key="2">
    <source>
        <dbReference type="ARBA" id="ARBA00022679"/>
    </source>
</evidence>
<comment type="catalytic activity">
    <reaction evidence="5">
        <text>S-adenosyl 3-(methylsulfanyl)propylamine + putrescine = S-methyl-5'-thioadenosine + spermidine + H(+)</text>
        <dbReference type="Rhea" id="RHEA:12721"/>
        <dbReference type="ChEBI" id="CHEBI:15378"/>
        <dbReference type="ChEBI" id="CHEBI:17509"/>
        <dbReference type="ChEBI" id="CHEBI:57443"/>
        <dbReference type="ChEBI" id="CHEBI:57834"/>
        <dbReference type="ChEBI" id="CHEBI:326268"/>
        <dbReference type="EC" id="2.5.1.16"/>
    </reaction>
</comment>
<feature type="domain" description="PABS" evidence="7">
    <location>
        <begin position="8"/>
        <end position="255"/>
    </location>
</feature>
<evidence type="ECO:0000313" key="9">
    <source>
        <dbReference type="Proteomes" id="UP001595444"/>
    </source>
</evidence>
<evidence type="ECO:0000256" key="1">
    <source>
        <dbReference type="ARBA" id="ARBA00007867"/>
    </source>
</evidence>
<dbReference type="Gene3D" id="3.40.50.150">
    <property type="entry name" value="Vaccinia Virus protein VP39"/>
    <property type="match status" value="1"/>
</dbReference>
<dbReference type="PANTHER" id="PTHR11558:SF11">
    <property type="entry name" value="SPERMIDINE SYNTHASE"/>
    <property type="match status" value="1"/>
</dbReference>
<evidence type="ECO:0000256" key="5">
    <source>
        <dbReference type="HAMAP-Rule" id="MF_00198"/>
    </source>
</evidence>
<feature type="binding site" evidence="5">
    <location>
        <position position="68"/>
    </location>
    <ligand>
        <name>spermidine</name>
        <dbReference type="ChEBI" id="CHEBI:57834"/>
    </ligand>
</feature>
<dbReference type="PROSITE" id="PS01330">
    <property type="entry name" value="PABS_1"/>
    <property type="match status" value="1"/>
</dbReference>
<evidence type="ECO:0000256" key="4">
    <source>
        <dbReference type="ARBA" id="ARBA00023115"/>
    </source>
</evidence>
<dbReference type="InterPro" id="IPR029063">
    <property type="entry name" value="SAM-dependent_MTases_sf"/>
</dbReference>
<feature type="binding site" evidence="5">
    <location>
        <position position="93"/>
    </location>
    <ligand>
        <name>spermidine</name>
        <dbReference type="ChEBI" id="CHEBI:57834"/>
    </ligand>
</feature>
<name>A0ABV7D799_9PROT</name>
<dbReference type="InterPro" id="IPR035246">
    <property type="entry name" value="Spermidine_synt_N"/>
</dbReference>
<reference evidence="9" key="1">
    <citation type="journal article" date="2019" name="Int. J. Syst. Evol. Microbiol.">
        <title>The Global Catalogue of Microorganisms (GCM) 10K type strain sequencing project: providing services to taxonomists for standard genome sequencing and annotation.</title>
        <authorList>
            <consortium name="The Broad Institute Genomics Platform"/>
            <consortium name="The Broad Institute Genome Sequencing Center for Infectious Disease"/>
            <person name="Wu L."/>
            <person name="Ma J."/>
        </authorList>
    </citation>
    <scope>NUCLEOTIDE SEQUENCE [LARGE SCALE GENOMIC DNA]</scope>
    <source>
        <strain evidence="9">KCTC 62164</strain>
    </source>
</reference>
<comment type="pathway">
    <text evidence="5">Amine and polyamine biosynthesis; spermidine biosynthesis; spermidine from putrescine: step 1/1.</text>
</comment>
<proteinExistence type="inferred from homology"/>
<comment type="function">
    <text evidence="5">Catalyzes the irreversible transfer of a propylamine group from the amino donor S-adenosylmethioninamine (decarboxy-AdoMet) to putrescine (1,4-diaminobutane) to yield spermidine.</text>
</comment>
<feature type="active site" description="Proton acceptor" evidence="5 6">
    <location>
        <position position="164"/>
    </location>
</feature>
<dbReference type="Gene3D" id="2.30.140.10">
    <property type="entry name" value="Spermidine synthase, tetramerisation domain"/>
    <property type="match status" value="1"/>
</dbReference>
<organism evidence="8 9">
    <name type="scientific">Kordiimonas pumila</name>
    <dbReference type="NCBI Taxonomy" id="2161677"/>
    <lineage>
        <taxon>Bacteria</taxon>
        <taxon>Pseudomonadati</taxon>
        <taxon>Pseudomonadota</taxon>
        <taxon>Alphaproteobacteria</taxon>
        <taxon>Kordiimonadales</taxon>
        <taxon>Kordiimonadaceae</taxon>
        <taxon>Kordiimonas</taxon>
    </lineage>
</organism>
<evidence type="ECO:0000256" key="6">
    <source>
        <dbReference type="PROSITE-ProRule" id="PRU00354"/>
    </source>
</evidence>
<evidence type="ECO:0000256" key="3">
    <source>
        <dbReference type="ARBA" id="ARBA00023066"/>
    </source>
</evidence>
<feature type="binding site" evidence="5">
    <location>
        <position position="37"/>
    </location>
    <ligand>
        <name>S-methyl-5'-thioadenosine</name>
        <dbReference type="ChEBI" id="CHEBI:17509"/>
    </ligand>
</feature>
<dbReference type="InterPro" id="IPR030374">
    <property type="entry name" value="PABS"/>
</dbReference>
<keyword evidence="3 5" id="KW-0745">Spermidine biosynthesis</keyword>
<dbReference type="Pfam" id="PF01564">
    <property type="entry name" value="Spermine_synth"/>
    <property type="match status" value="1"/>
</dbReference>
<gene>
    <name evidence="5" type="primary">speE</name>
    <name evidence="8" type="ORF">ACFOKA_11585</name>
</gene>
<keyword evidence="2 5" id="KW-0808">Transferase</keyword>
<comment type="subunit">
    <text evidence="5">Homodimer or homotetramer.</text>
</comment>
<feature type="binding site" evidence="5">
    <location>
        <position position="113"/>
    </location>
    <ligand>
        <name>S-methyl-5'-thioadenosine</name>
        <dbReference type="ChEBI" id="CHEBI:17509"/>
    </ligand>
</feature>
<dbReference type="EMBL" id="JBHRSL010000010">
    <property type="protein sequence ID" value="MFC3052545.1"/>
    <property type="molecule type" value="Genomic_DNA"/>
</dbReference>
<evidence type="ECO:0000313" key="8">
    <source>
        <dbReference type="EMBL" id="MFC3052545.1"/>
    </source>
</evidence>
<feature type="binding site" evidence="5">
    <location>
        <begin position="143"/>
        <end position="144"/>
    </location>
    <ligand>
        <name>S-methyl-5'-thioadenosine</name>
        <dbReference type="ChEBI" id="CHEBI:17509"/>
    </ligand>
</feature>